<feature type="domain" description="Heparinase II/III-like C-terminal" evidence="2">
    <location>
        <begin position="437"/>
        <end position="605"/>
    </location>
</feature>
<reference evidence="3 4" key="1">
    <citation type="submission" date="2013-02" db="EMBL/GenBank/DDBJ databases">
        <title>A novel strain isolated from Lonar lake, Maharashtra, India.</title>
        <authorList>
            <person name="Singh A."/>
        </authorList>
    </citation>
    <scope>NUCLEOTIDE SEQUENCE [LARGE SCALE GENOMIC DNA]</scope>
    <source>
        <strain evidence="3 4">AK24</strain>
    </source>
</reference>
<dbReference type="InterPro" id="IPR008929">
    <property type="entry name" value="Chondroitin_lyas"/>
</dbReference>
<sequence>MRVLMVCVFLLVYIDVSAQAKRDLLASNFTRKKISTVIDRSQSWRPFPAYQEREVWESLPKGLREHTIQQAEQYMGFNWPTVKATQYLEFTRSGDRSQDAGTMGQRRRALFSLAMAELIEGNGRFLDDLVNGVFALCEQTYWGSSAHFYLYGFEGNISNPTTVVPDMDNPIIDLMVGDMGTDLAWVYYFFKEAFDEISPVIANRLKSEIYRKVLTPYYNRNDFWWITGWDEGRVNNWTPWCSYNMLVTILIMEEDPRQKLDGIYKAMQSLDLFINSYPDDGACSEGPGYWSHAGGKMFDFLEILSLFSGGEISIFDHPIIKDMGRYIYRAYISNGNYYLNFADSQLKINHDAGRIFRFGKAIEDETMEQFGAFLLKEQSHGESIRESRLGEALLNLFYLGEWESTPANEPLIAHHYFENLEAFLVRENEGSTDGFYLAAKGGNNNEQHNHNDVGSFMLYYDGYPVFLDVGVGTYTRETFSEHRYSIWTMQSNYHNLPLINGMAQKAGSQFKARDTRFTKSGKYPVFQSDISGAYPPEAEITHWLRSYELVPGKKVTVSDAFELKSRKGEIILHLMTGLPCEVSEPGRVVIKTESADLMLFYDPKQLHFEKETIPISDPRLASNHGDTLYRIAFTYLPNRLKDTITLEIRPL</sequence>
<dbReference type="EMBL" id="AQHR01000022">
    <property type="protein sequence ID" value="EON78722.1"/>
    <property type="molecule type" value="Genomic_DNA"/>
</dbReference>
<dbReference type="SUPFAM" id="SSF48230">
    <property type="entry name" value="Chondroitin AC/alginate lyase"/>
    <property type="match status" value="1"/>
</dbReference>
<comment type="subcellular location">
    <subcellularLocation>
        <location evidence="1">Cell envelope</location>
    </subcellularLocation>
</comment>
<comment type="caution">
    <text evidence="3">The sequence shown here is derived from an EMBL/GenBank/DDBJ whole genome shotgun (WGS) entry which is preliminary data.</text>
</comment>
<dbReference type="Gene3D" id="1.50.10.100">
    <property type="entry name" value="Chondroitin AC/alginate lyase"/>
    <property type="match status" value="1"/>
</dbReference>
<dbReference type="RefSeq" id="WP_010852767.1">
    <property type="nucleotide sequence ID" value="NZ_AQHR01000022.1"/>
</dbReference>
<dbReference type="GO" id="GO:0030313">
    <property type="term" value="C:cell envelope"/>
    <property type="evidence" value="ECO:0007669"/>
    <property type="project" value="UniProtKB-SubCell"/>
</dbReference>
<evidence type="ECO:0000313" key="4">
    <source>
        <dbReference type="Proteomes" id="UP000013909"/>
    </source>
</evidence>
<gene>
    <name evidence="3" type="ORF">ADIS_0619</name>
</gene>
<name>R7ZXC2_9BACT</name>
<evidence type="ECO:0000256" key="1">
    <source>
        <dbReference type="ARBA" id="ARBA00004196"/>
    </source>
</evidence>
<dbReference type="AlphaFoldDB" id="R7ZXC2"/>
<proteinExistence type="predicted"/>
<dbReference type="Proteomes" id="UP000013909">
    <property type="component" value="Unassembled WGS sequence"/>
</dbReference>
<dbReference type="PATRIC" id="fig|1288963.3.peg.616"/>
<keyword evidence="4" id="KW-1185">Reference proteome</keyword>
<protein>
    <recommendedName>
        <fullName evidence="2">Heparinase II/III-like C-terminal domain-containing protein</fullName>
    </recommendedName>
</protein>
<dbReference type="GO" id="GO:0016829">
    <property type="term" value="F:lyase activity"/>
    <property type="evidence" value="ECO:0007669"/>
    <property type="project" value="InterPro"/>
</dbReference>
<accession>R7ZXC2</accession>
<dbReference type="Pfam" id="PF07940">
    <property type="entry name" value="Hepar_II_III_C"/>
    <property type="match status" value="1"/>
</dbReference>
<dbReference type="STRING" id="1232681.ADIS_0619"/>
<organism evidence="3 4">
    <name type="scientific">Lunatimonas lonarensis</name>
    <dbReference type="NCBI Taxonomy" id="1232681"/>
    <lineage>
        <taxon>Bacteria</taxon>
        <taxon>Pseudomonadati</taxon>
        <taxon>Bacteroidota</taxon>
        <taxon>Cytophagia</taxon>
        <taxon>Cytophagales</taxon>
        <taxon>Cyclobacteriaceae</taxon>
    </lineage>
</organism>
<dbReference type="Gene3D" id="2.70.98.70">
    <property type="match status" value="1"/>
</dbReference>
<evidence type="ECO:0000313" key="3">
    <source>
        <dbReference type="EMBL" id="EON78722.1"/>
    </source>
</evidence>
<dbReference type="InterPro" id="IPR012480">
    <property type="entry name" value="Hepar_II_III_C"/>
</dbReference>
<evidence type="ECO:0000259" key="2">
    <source>
        <dbReference type="Pfam" id="PF07940"/>
    </source>
</evidence>